<dbReference type="AlphaFoldDB" id="A0A060T8Y2"/>
<dbReference type="InterPro" id="IPR018314">
    <property type="entry name" value="RsmB/NOL1/NOP2-like_CS"/>
</dbReference>
<evidence type="ECO:0000256" key="10">
    <source>
        <dbReference type="PROSITE-ProRule" id="PRU01023"/>
    </source>
</evidence>
<keyword evidence="7" id="KW-0819">tRNA processing</keyword>
<evidence type="ECO:0000256" key="2">
    <source>
        <dbReference type="ARBA" id="ARBA00007494"/>
    </source>
</evidence>
<keyword evidence="4 10" id="KW-0489">Methyltransferase</keyword>
<comment type="similarity">
    <text evidence="2 10">Belongs to the class I-like SAM-binding methyltransferase superfamily. RsmB/NOP family.</text>
</comment>
<feature type="compositionally biased region" description="Low complexity" evidence="11">
    <location>
        <begin position="432"/>
        <end position="448"/>
    </location>
</feature>
<evidence type="ECO:0000256" key="9">
    <source>
        <dbReference type="ARBA" id="ARBA00023242"/>
    </source>
</evidence>
<reference evidence="13" key="2">
    <citation type="submission" date="2014-06" db="EMBL/GenBank/DDBJ databases">
        <title>The complete genome of Blastobotrys (Arxula) adeninivorans LS3 - a yeast of biotechnological interest.</title>
        <authorList>
            <person name="Kunze G."/>
            <person name="Gaillardin C."/>
            <person name="Czernicka M."/>
            <person name="Durrens P."/>
            <person name="Martin T."/>
            <person name="Boer E."/>
            <person name="Gabaldon T."/>
            <person name="Cruz J."/>
            <person name="Talla E."/>
            <person name="Marck C."/>
            <person name="Goffeau A."/>
            <person name="Barbe V."/>
            <person name="Baret P."/>
            <person name="Baronian K."/>
            <person name="Beier S."/>
            <person name="Bleykasten C."/>
            <person name="Bode R."/>
            <person name="Casaregola S."/>
            <person name="Despons L."/>
            <person name="Fairhead C."/>
            <person name="Giersberg M."/>
            <person name="Gierski P."/>
            <person name="Hahnel U."/>
            <person name="Hartmann A."/>
            <person name="Jankowska D."/>
            <person name="Jubin C."/>
            <person name="Jung P."/>
            <person name="Lafontaine I."/>
            <person name="Leh-Louis V."/>
            <person name="Lemaire M."/>
            <person name="Marcet-Houben M."/>
            <person name="Mascher M."/>
            <person name="Morel G."/>
            <person name="Richard G.-F."/>
            <person name="Riechen J."/>
            <person name="Sacerdot C."/>
            <person name="Sarkar A."/>
            <person name="Savel G."/>
            <person name="Schacherer J."/>
            <person name="Sherman D."/>
            <person name="Straub M.-L."/>
            <person name="Stein N."/>
            <person name="Thierry A."/>
            <person name="Trautwein-Schult A."/>
            <person name="Westhof E."/>
            <person name="Worch S."/>
            <person name="Dujon B."/>
            <person name="Souciet J.-L."/>
            <person name="Wincker P."/>
            <person name="Scholz U."/>
            <person name="Neuveglise N."/>
        </authorList>
    </citation>
    <scope>NUCLEOTIDE SEQUENCE</scope>
    <source>
        <strain evidence="13">LS3</strain>
    </source>
</reference>
<dbReference type="GO" id="GO:0016428">
    <property type="term" value="F:tRNA (cytidine-5-)-methyltransferase activity"/>
    <property type="evidence" value="ECO:0007669"/>
    <property type="project" value="InterPro"/>
</dbReference>
<evidence type="ECO:0000256" key="6">
    <source>
        <dbReference type="ARBA" id="ARBA00022691"/>
    </source>
</evidence>
<feature type="compositionally biased region" description="Basic residues" evidence="11">
    <location>
        <begin position="1"/>
        <end position="15"/>
    </location>
</feature>
<dbReference type="PROSITE" id="PS51686">
    <property type="entry name" value="SAM_MT_RSMB_NOP"/>
    <property type="match status" value="1"/>
</dbReference>
<dbReference type="CDD" id="cd02440">
    <property type="entry name" value="AdoMet_MTases"/>
    <property type="match status" value="1"/>
</dbReference>
<dbReference type="InterPro" id="IPR029063">
    <property type="entry name" value="SAM-dependent_MTases_sf"/>
</dbReference>
<sequence length="689" mass="77418">MGKKNFTRRDKKPRSRAPVTDWTPIEKENQNWERYYRESGLIPEGEFEKFKESCQTVLPLTFRFTGHSQHAKQILKSLEDDYIPYVKNITFDGQPIEPPTPIKFYPDKLAWQMKAGKQVIRKNVEFSRLQRFLVVETEVGNISRQEAVSMIPPLLLDVQPHHSVIDLCAAPGSKTAQIVEFLHKDPQPTGLVVANDSDYKRSHLLIHQLKRLNTPNLIVTNHDAQLFPRIRSETDGEYLKFDRVLCDVPCSGDGTMRKNVNVWKDWTVGNALGLHPTQVNILARGLQLLKPGGRLVYSTCSLNPIENEAVVAEALRQNKGLVSLVDVSDQLPELVRSPGVSNWKVMGKDKEWKEPGDAGAGPRSLFPPSEEEDFNLDRCIRVYPHQQDTGGFFICVFEKKEKPKRAGSPIEQPAKKAKVEEEPKTEDSTPVPESAAPASDAADAPKPAELGDDKKKLPRNVPAVDDPFKFLAPEHPELERCWDFYGIEKFPRDTMLVRNMSGEPVRTIYYVAPSVKPILQLNEDRLKFVHAGIKMFAQQKSEGACKWRVQSEGIDLLFPYATKRVVKASSADAVKKMCEVQFPKFDELKEIDAALAEQTLALAEGCAFLRVPTGSSIEQELVFPMWRGKGSSNLMLSKQDTQELLHRLFGVENVKGDRSKTASASQTPAQSTEQSAEQSEEPEATPAQA</sequence>
<dbReference type="PANTHER" id="PTHR22808">
    <property type="entry name" value="NCL1 YEAST -RELATED NOL1/NOP2/FMU SUN DOMAIN-CONTAINING"/>
    <property type="match status" value="1"/>
</dbReference>
<feature type="binding site" evidence="10">
    <location>
        <position position="223"/>
    </location>
    <ligand>
        <name>S-adenosyl-L-methionine</name>
        <dbReference type="ChEBI" id="CHEBI:59789"/>
    </ligand>
</feature>
<feature type="domain" description="SAM-dependent MTase RsmB/NOP-type" evidence="12">
    <location>
        <begin position="50"/>
        <end position="400"/>
    </location>
</feature>
<evidence type="ECO:0000256" key="5">
    <source>
        <dbReference type="ARBA" id="ARBA00022679"/>
    </source>
</evidence>
<dbReference type="PRINTS" id="PR02011">
    <property type="entry name" value="RCMTNCL1"/>
</dbReference>
<dbReference type="InterPro" id="IPR001678">
    <property type="entry name" value="MeTrfase_RsmB-F_NOP2_dom"/>
</dbReference>
<reference evidence="13" key="1">
    <citation type="submission" date="2014-02" db="EMBL/GenBank/DDBJ databases">
        <authorList>
            <person name="Genoscope - CEA"/>
        </authorList>
    </citation>
    <scope>NUCLEOTIDE SEQUENCE</scope>
    <source>
        <strain evidence="13">LS3</strain>
    </source>
</reference>
<evidence type="ECO:0000256" key="11">
    <source>
        <dbReference type="SAM" id="MobiDB-lite"/>
    </source>
</evidence>
<evidence type="ECO:0000256" key="4">
    <source>
        <dbReference type="ARBA" id="ARBA00022603"/>
    </source>
</evidence>
<dbReference type="PROSITE" id="PS01153">
    <property type="entry name" value="NOL1_NOP2_SUN"/>
    <property type="match status" value="1"/>
</dbReference>
<feature type="binding site" evidence="10">
    <location>
        <position position="247"/>
    </location>
    <ligand>
        <name>S-adenosyl-L-methionine</name>
        <dbReference type="ChEBI" id="CHEBI:59789"/>
    </ligand>
</feature>
<feature type="compositionally biased region" description="Basic and acidic residues" evidence="11">
    <location>
        <begin position="347"/>
        <end position="356"/>
    </location>
</feature>
<feature type="region of interest" description="Disordered" evidence="11">
    <location>
        <begin position="1"/>
        <end position="23"/>
    </location>
</feature>
<organism evidence="13">
    <name type="scientific">Blastobotrys adeninivorans</name>
    <name type="common">Yeast</name>
    <name type="synonym">Arxula adeninivorans</name>
    <dbReference type="NCBI Taxonomy" id="409370"/>
    <lineage>
        <taxon>Eukaryota</taxon>
        <taxon>Fungi</taxon>
        <taxon>Dikarya</taxon>
        <taxon>Ascomycota</taxon>
        <taxon>Saccharomycotina</taxon>
        <taxon>Dipodascomycetes</taxon>
        <taxon>Dipodascales</taxon>
        <taxon>Trichomonascaceae</taxon>
        <taxon>Blastobotrys</taxon>
    </lineage>
</organism>
<evidence type="ECO:0000256" key="3">
    <source>
        <dbReference type="ARBA" id="ARBA00022555"/>
    </source>
</evidence>
<dbReference type="Gene3D" id="3.40.50.150">
    <property type="entry name" value="Vaccinia Virus protein VP39"/>
    <property type="match status" value="1"/>
</dbReference>
<feature type="active site" description="Nucleophile" evidence="10">
    <location>
        <position position="300"/>
    </location>
</feature>
<dbReference type="FunFam" id="3.40.50.150:FF:000112">
    <property type="entry name" value="tRNA (Cytosine-5-)-methyltransferase NCL1"/>
    <property type="match status" value="1"/>
</dbReference>
<evidence type="ECO:0000313" key="13">
    <source>
        <dbReference type="EMBL" id="CDP37423.1"/>
    </source>
</evidence>
<dbReference type="PRINTS" id="PR02008">
    <property type="entry name" value="RCMTFAMILY"/>
</dbReference>
<keyword evidence="9" id="KW-0539">Nucleus</keyword>
<dbReference type="PhylomeDB" id="A0A060T8Y2"/>
<feature type="region of interest" description="Disordered" evidence="11">
    <location>
        <begin position="404"/>
        <end position="460"/>
    </location>
</feature>
<feature type="binding site" evidence="10">
    <location>
        <begin position="168"/>
        <end position="174"/>
    </location>
    <ligand>
        <name>S-adenosyl-L-methionine</name>
        <dbReference type="ChEBI" id="CHEBI:59789"/>
    </ligand>
</feature>
<dbReference type="EMBL" id="HG937694">
    <property type="protein sequence ID" value="CDP37423.1"/>
    <property type="molecule type" value="Genomic_DNA"/>
</dbReference>
<evidence type="ECO:0000256" key="8">
    <source>
        <dbReference type="ARBA" id="ARBA00022884"/>
    </source>
</evidence>
<comment type="subcellular location">
    <subcellularLocation>
        <location evidence="1">Nucleus</location>
    </subcellularLocation>
</comment>
<feature type="region of interest" description="Disordered" evidence="11">
    <location>
        <begin position="347"/>
        <end position="369"/>
    </location>
</feature>
<dbReference type="SUPFAM" id="SSF53335">
    <property type="entry name" value="S-adenosyl-L-methionine-dependent methyltransferases"/>
    <property type="match status" value="1"/>
</dbReference>
<dbReference type="PANTHER" id="PTHR22808:SF1">
    <property type="entry name" value="RNA CYTOSINE-C(5)-METHYLTRANSFERASE NSUN2-RELATED"/>
    <property type="match status" value="1"/>
</dbReference>
<dbReference type="Pfam" id="PF25376">
    <property type="entry name" value="Pre-PUA_NSUN2"/>
    <property type="match status" value="1"/>
</dbReference>
<accession>A0A060T8Y2</accession>
<keyword evidence="3" id="KW-0820">tRNA-binding</keyword>
<dbReference type="InterPro" id="IPR023267">
    <property type="entry name" value="RCMT"/>
</dbReference>
<dbReference type="GO" id="GO:0005634">
    <property type="term" value="C:nucleus"/>
    <property type="evidence" value="ECO:0007669"/>
    <property type="project" value="UniProtKB-SubCell"/>
</dbReference>
<feature type="compositionally biased region" description="Low complexity" evidence="11">
    <location>
        <begin position="668"/>
        <end position="677"/>
    </location>
</feature>
<dbReference type="GO" id="GO:0030488">
    <property type="term" value="P:tRNA methylation"/>
    <property type="evidence" value="ECO:0007669"/>
    <property type="project" value="TreeGrafter"/>
</dbReference>
<keyword evidence="5 10" id="KW-0808">Transferase</keyword>
<dbReference type="InterPro" id="IPR057286">
    <property type="entry name" value="PUA_NSUN2"/>
</dbReference>
<dbReference type="InterPro" id="IPR023270">
    <property type="entry name" value="RCMT_NCL1"/>
</dbReference>
<name>A0A060T8Y2_BLAAD</name>
<keyword evidence="6 10" id="KW-0949">S-adenosyl-L-methionine</keyword>
<feature type="compositionally biased region" description="Basic and acidic residues" evidence="11">
    <location>
        <begin position="413"/>
        <end position="427"/>
    </location>
</feature>
<proteinExistence type="inferred from homology"/>
<feature type="binding site" evidence="10">
    <location>
        <position position="196"/>
    </location>
    <ligand>
        <name>S-adenosyl-L-methionine</name>
        <dbReference type="ChEBI" id="CHEBI:59789"/>
    </ligand>
</feature>
<protein>
    <submittedName>
        <fullName evidence="13">ARAD1D11154p</fullName>
    </submittedName>
</protein>
<evidence type="ECO:0000256" key="7">
    <source>
        <dbReference type="ARBA" id="ARBA00022694"/>
    </source>
</evidence>
<feature type="region of interest" description="Disordered" evidence="11">
    <location>
        <begin position="656"/>
        <end position="689"/>
    </location>
</feature>
<dbReference type="Pfam" id="PF25378">
    <property type="entry name" value="PUA_NSUN2"/>
    <property type="match status" value="1"/>
</dbReference>
<dbReference type="GO" id="GO:0005737">
    <property type="term" value="C:cytoplasm"/>
    <property type="evidence" value="ECO:0007669"/>
    <property type="project" value="TreeGrafter"/>
</dbReference>
<evidence type="ECO:0000256" key="1">
    <source>
        <dbReference type="ARBA" id="ARBA00004123"/>
    </source>
</evidence>
<dbReference type="Pfam" id="PF01189">
    <property type="entry name" value="Methyltr_RsmB-F"/>
    <property type="match status" value="1"/>
</dbReference>
<gene>
    <name evidence="13" type="ORF">GNLVRS02_ARAD1D11154g</name>
</gene>
<dbReference type="InterPro" id="IPR057285">
    <property type="entry name" value="Pre-PUA_NSUN2"/>
</dbReference>
<evidence type="ECO:0000259" key="12">
    <source>
        <dbReference type="PROSITE" id="PS51686"/>
    </source>
</evidence>
<dbReference type="GO" id="GO:0000049">
    <property type="term" value="F:tRNA binding"/>
    <property type="evidence" value="ECO:0007669"/>
    <property type="project" value="UniProtKB-KW"/>
</dbReference>
<dbReference type="InterPro" id="IPR049560">
    <property type="entry name" value="MeTrfase_RsmB-F_NOP2_cat"/>
</dbReference>
<keyword evidence="8 10" id="KW-0694">RNA-binding</keyword>